<proteinExistence type="predicted"/>
<sequence length="421" mass="46375">ARAASMGISIDEYNSLTPKQRIERATLAGAERAGPELLNENQDMEDAFVKWRSLLTKIRTEVFPGQEVEFEYVDFPRPGFLAIVDGRTQKVFEIPRPTIENIHGQEVAERYSIDGPRALPEDSPLNSPSLGPATLKFLSETADLIDKPRVIGKKKVIEPILPEFEFDVSFAEIAPYVIPHVAVATLMIKGLELATGLDIPELKDVLEKIPGLDTRITVTDNVVAEVMSFVLDPLNLLPVVGFGPEIVKVMRLAARGGPIGVRAALRLAKNPRFLRAADDMLQLAKAEAGFLGVGGRRGQLEARREVLRHIDEGLETTEPALKPVRTEIDNILARADEPARVGIKVKADEIQDALGFGDKIKLRQLGIDPQDIDNPVIFARIQAEAPDIAAKIARVVTEIAEEVPESILRRLIREVDDDLVN</sequence>
<accession>A0A0F8ZMV4</accession>
<protein>
    <submittedName>
        <fullName evidence="1">Uncharacterized protein</fullName>
    </submittedName>
</protein>
<gene>
    <name evidence="1" type="ORF">LCGC14_2754420</name>
</gene>
<comment type="caution">
    <text evidence="1">The sequence shown here is derived from an EMBL/GenBank/DDBJ whole genome shotgun (WGS) entry which is preliminary data.</text>
</comment>
<dbReference type="EMBL" id="LAZR01050455">
    <property type="protein sequence ID" value="KKK87320.1"/>
    <property type="molecule type" value="Genomic_DNA"/>
</dbReference>
<organism evidence="1">
    <name type="scientific">marine sediment metagenome</name>
    <dbReference type="NCBI Taxonomy" id="412755"/>
    <lineage>
        <taxon>unclassified sequences</taxon>
        <taxon>metagenomes</taxon>
        <taxon>ecological metagenomes</taxon>
    </lineage>
</organism>
<feature type="non-terminal residue" evidence="1">
    <location>
        <position position="1"/>
    </location>
</feature>
<dbReference type="AlphaFoldDB" id="A0A0F8ZMV4"/>
<reference evidence="1" key="1">
    <citation type="journal article" date="2015" name="Nature">
        <title>Complex archaea that bridge the gap between prokaryotes and eukaryotes.</title>
        <authorList>
            <person name="Spang A."/>
            <person name="Saw J.H."/>
            <person name="Jorgensen S.L."/>
            <person name="Zaremba-Niedzwiedzka K."/>
            <person name="Martijn J."/>
            <person name="Lind A.E."/>
            <person name="van Eijk R."/>
            <person name="Schleper C."/>
            <person name="Guy L."/>
            <person name="Ettema T.J."/>
        </authorList>
    </citation>
    <scope>NUCLEOTIDE SEQUENCE</scope>
</reference>
<evidence type="ECO:0000313" key="1">
    <source>
        <dbReference type="EMBL" id="KKK87320.1"/>
    </source>
</evidence>
<name>A0A0F8ZMV4_9ZZZZ</name>
<feature type="non-terminal residue" evidence="1">
    <location>
        <position position="421"/>
    </location>
</feature>